<feature type="non-terminal residue" evidence="3">
    <location>
        <position position="1"/>
    </location>
</feature>
<reference evidence="3 4" key="1">
    <citation type="submission" date="2024-05" db="EMBL/GenBank/DDBJ databases">
        <authorList>
            <person name="Wallberg A."/>
        </authorList>
    </citation>
    <scope>NUCLEOTIDE SEQUENCE [LARGE SCALE GENOMIC DNA]</scope>
</reference>
<evidence type="ECO:0000256" key="1">
    <source>
        <dbReference type="SAM" id="MobiDB-lite"/>
    </source>
</evidence>
<keyword evidence="4" id="KW-1185">Reference proteome</keyword>
<accession>A0AAV2SFA3</accession>
<organism evidence="3 4">
    <name type="scientific">Meganyctiphanes norvegica</name>
    <name type="common">Northern krill</name>
    <name type="synonym">Thysanopoda norvegica</name>
    <dbReference type="NCBI Taxonomy" id="48144"/>
    <lineage>
        <taxon>Eukaryota</taxon>
        <taxon>Metazoa</taxon>
        <taxon>Ecdysozoa</taxon>
        <taxon>Arthropoda</taxon>
        <taxon>Crustacea</taxon>
        <taxon>Multicrustacea</taxon>
        <taxon>Malacostraca</taxon>
        <taxon>Eumalacostraca</taxon>
        <taxon>Eucarida</taxon>
        <taxon>Euphausiacea</taxon>
        <taxon>Euphausiidae</taxon>
        <taxon>Meganyctiphanes</taxon>
    </lineage>
</organism>
<dbReference type="Proteomes" id="UP001497623">
    <property type="component" value="Unassembled WGS sequence"/>
</dbReference>
<dbReference type="Pfam" id="PF23191">
    <property type="entry name" value="WHD_MCM3_C"/>
    <property type="match status" value="1"/>
</dbReference>
<feature type="region of interest" description="Disordered" evidence="1">
    <location>
        <begin position="1"/>
        <end position="32"/>
    </location>
</feature>
<evidence type="ECO:0000313" key="3">
    <source>
        <dbReference type="EMBL" id="CAL4193205.1"/>
    </source>
</evidence>
<evidence type="ECO:0000259" key="2">
    <source>
        <dbReference type="Pfam" id="PF23191"/>
    </source>
</evidence>
<dbReference type="AlphaFoldDB" id="A0AAV2SFA3"/>
<evidence type="ECO:0000313" key="4">
    <source>
        <dbReference type="Proteomes" id="UP001497623"/>
    </source>
</evidence>
<comment type="caution">
    <text evidence="3">The sequence shown here is derived from an EMBL/GenBank/DDBJ whole genome shotgun (WGS) entry which is preliminary data.</text>
</comment>
<dbReference type="InterPro" id="IPR056575">
    <property type="entry name" value="WH_MCM3_C"/>
</dbReference>
<feature type="domain" description="MCM3-like winged helix" evidence="2">
    <location>
        <begin position="32"/>
        <end position="97"/>
    </location>
</feature>
<gene>
    <name evidence="3" type="ORF">MNOR_LOCUS36834</name>
</gene>
<dbReference type="EMBL" id="CAXKWB010069693">
    <property type="protein sequence ID" value="CAL4193205.1"/>
    <property type="molecule type" value="Genomic_DNA"/>
</dbReference>
<name>A0AAV2SFA3_MEGNR</name>
<proteinExistence type="predicted"/>
<protein>
    <recommendedName>
        <fullName evidence="2">MCM3-like winged helix domain-containing protein</fullName>
    </recommendedName>
</protein>
<sequence>VKPPPPPQTTTPASVQRSIDKADDSVAPTPKEVDASRFAAIKSTLSKLFDEDKDRSEIATLEGLKEFLKTEHPDEPFTNDEVDAAIHKMADAKEFFFYAHGII</sequence>